<dbReference type="OrthoDB" id="10438249at2759"/>
<keyword evidence="1" id="KW-0812">Transmembrane</keyword>
<evidence type="ECO:0000313" key="3">
    <source>
        <dbReference type="Proteomes" id="UP000683925"/>
    </source>
</evidence>
<evidence type="ECO:0000313" key="2">
    <source>
        <dbReference type="EMBL" id="CAD8174516.1"/>
    </source>
</evidence>
<feature type="transmembrane region" description="Helical" evidence="1">
    <location>
        <begin position="111"/>
        <end position="136"/>
    </location>
</feature>
<comment type="caution">
    <text evidence="2">The sequence shown here is derived from an EMBL/GenBank/DDBJ whole genome shotgun (WGS) entry which is preliminary data.</text>
</comment>
<sequence length="285" mass="32329">MQYQQANINAEFLTDHGQPLQSQQGLQQQPVQGQPVVGQPIQQQYQYYPQQQIQYPQQVYSQYPQYPQRIQYGNGYQQQMVLVPQTGLVVAVQPINPIVAKEMELRSYTRYFYGCNCCIGVLAMIFLIIRCVATFSQGGADVAAGVMYIISDFFFVVGAIIGIYSISRYVERLLLHYQVLLILALIFEIIGSIIIFATFDNTQDDNNDNSSEDEKESQRSVGLIFFIISLIIVVVCYGMFIRYARQIRCMMIDLNASRANLQNQIVQQGQIQPQGVVYQGGGPQI</sequence>
<dbReference type="AlphaFoldDB" id="A0A8S1VIE7"/>
<name>A0A8S1VIE7_PAROT</name>
<feature type="transmembrane region" description="Helical" evidence="1">
    <location>
        <begin position="179"/>
        <end position="199"/>
    </location>
</feature>
<gene>
    <name evidence="2" type="ORF">POCTA_138.1.T0640022</name>
</gene>
<dbReference type="EMBL" id="CAJJDP010000063">
    <property type="protein sequence ID" value="CAD8174516.1"/>
    <property type="molecule type" value="Genomic_DNA"/>
</dbReference>
<feature type="transmembrane region" description="Helical" evidence="1">
    <location>
        <begin position="142"/>
        <end position="167"/>
    </location>
</feature>
<evidence type="ECO:0000256" key="1">
    <source>
        <dbReference type="SAM" id="Phobius"/>
    </source>
</evidence>
<keyword evidence="3" id="KW-1185">Reference proteome</keyword>
<organism evidence="2 3">
    <name type="scientific">Paramecium octaurelia</name>
    <dbReference type="NCBI Taxonomy" id="43137"/>
    <lineage>
        <taxon>Eukaryota</taxon>
        <taxon>Sar</taxon>
        <taxon>Alveolata</taxon>
        <taxon>Ciliophora</taxon>
        <taxon>Intramacronucleata</taxon>
        <taxon>Oligohymenophorea</taxon>
        <taxon>Peniculida</taxon>
        <taxon>Parameciidae</taxon>
        <taxon>Paramecium</taxon>
    </lineage>
</organism>
<dbReference type="Proteomes" id="UP000683925">
    <property type="component" value="Unassembled WGS sequence"/>
</dbReference>
<accession>A0A8S1VIE7</accession>
<keyword evidence="1" id="KW-0472">Membrane</keyword>
<feature type="transmembrane region" description="Helical" evidence="1">
    <location>
        <begin position="219"/>
        <end position="241"/>
    </location>
</feature>
<dbReference type="OMA" id="PQYPQRI"/>
<protein>
    <submittedName>
        <fullName evidence="2">Uncharacterized protein</fullName>
    </submittedName>
</protein>
<keyword evidence="1" id="KW-1133">Transmembrane helix</keyword>
<proteinExistence type="predicted"/>
<reference evidence="2" key="1">
    <citation type="submission" date="2021-01" db="EMBL/GenBank/DDBJ databases">
        <authorList>
            <consortium name="Genoscope - CEA"/>
            <person name="William W."/>
        </authorList>
    </citation>
    <scope>NUCLEOTIDE SEQUENCE</scope>
</reference>